<protein>
    <recommendedName>
        <fullName evidence="3">BED-type domain-containing protein</fullName>
    </recommendedName>
</protein>
<dbReference type="VEuPathDB" id="FungiDB:PYU1_G006326"/>
<reference evidence="2" key="1">
    <citation type="journal article" date="2010" name="Genome Biol.">
        <title>Genome sequence of the necrotrophic plant pathogen Pythium ultimum reveals original pathogenicity mechanisms and effector repertoire.</title>
        <authorList>
            <person name="Levesque C.A."/>
            <person name="Brouwer H."/>
            <person name="Cano L."/>
            <person name="Hamilton J.P."/>
            <person name="Holt C."/>
            <person name="Huitema E."/>
            <person name="Raffaele S."/>
            <person name="Robideau G.P."/>
            <person name="Thines M."/>
            <person name="Win J."/>
            <person name="Zerillo M.M."/>
            <person name="Beakes G.W."/>
            <person name="Boore J.L."/>
            <person name="Busam D."/>
            <person name="Dumas B."/>
            <person name="Ferriera S."/>
            <person name="Fuerstenberg S.I."/>
            <person name="Gachon C.M."/>
            <person name="Gaulin E."/>
            <person name="Govers F."/>
            <person name="Grenville-Briggs L."/>
            <person name="Horner N."/>
            <person name="Hostetler J."/>
            <person name="Jiang R.H."/>
            <person name="Johnson J."/>
            <person name="Krajaejun T."/>
            <person name="Lin H."/>
            <person name="Meijer H.J."/>
            <person name="Moore B."/>
            <person name="Morris P."/>
            <person name="Phuntmart V."/>
            <person name="Puiu D."/>
            <person name="Shetty J."/>
            <person name="Stajich J.E."/>
            <person name="Tripathy S."/>
            <person name="Wawra S."/>
            <person name="van West P."/>
            <person name="Whitty B.R."/>
            <person name="Coutinho P.M."/>
            <person name="Henrissat B."/>
            <person name="Martin F."/>
            <person name="Thomas P.D."/>
            <person name="Tyler B.M."/>
            <person name="De Vries R.P."/>
            <person name="Kamoun S."/>
            <person name="Yandell M."/>
            <person name="Tisserat N."/>
            <person name="Buell C.R."/>
        </authorList>
    </citation>
    <scope>NUCLEOTIDE SEQUENCE</scope>
    <source>
        <strain evidence="2">DAOM:BR144</strain>
    </source>
</reference>
<dbReference type="AlphaFoldDB" id="K3WMZ6"/>
<reference evidence="1" key="3">
    <citation type="submission" date="2015-02" db="UniProtKB">
        <authorList>
            <consortium name="EnsemblProtists"/>
        </authorList>
    </citation>
    <scope>IDENTIFICATION</scope>
    <source>
        <strain evidence="1">DAOM BR144</strain>
    </source>
</reference>
<name>K3WMZ6_GLOUD</name>
<dbReference type="HOGENOM" id="CLU_006692_0_0_1"/>
<evidence type="ECO:0000313" key="1">
    <source>
        <dbReference type="EnsemblProtists" id="PYU1_T006338"/>
    </source>
</evidence>
<proteinExistence type="predicted"/>
<dbReference type="InterPro" id="IPR053031">
    <property type="entry name" value="Cuticle_assoc_protein"/>
</dbReference>
<evidence type="ECO:0000313" key="2">
    <source>
        <dbReference type="Proteomes" id="UP000019132"/>
    </source>
</evidence>
<dbReference type="InParanoid" id="K3WMZ6"/>
<dbReference type="PANTHER" id="PTHR34396:SF25">
    <property type="entry name" value="BOUNDARY ELEMENT ASSOCIATED FACTOR"/>
    <property type="match status" value="1"/>
</dbReference>
<dbReference type="eggNOG" id="ENOG502QUS0">
    <property type="taxonomic scope" value="Eukaryota"/>
</dbReference>
<dbReference type="GO" id="GO:0005634">
    <property type="term" value="C:nucleus"/>
    <property type="evidence" value="ECO:0007669"/>
    <property type="project" value="TreeGrafter"/>
</dbReference>
<sequence>MGRGCTMDEWVHFEKLPSAGRVPNSSYWYVHCRHCALAFEQKTLVNPPARLTGRRTSMRAHLKTCPIFGARYKLELAQKAAQQQQVPLALTVAANATAVVDGDADSAAVDEDSAPVDAAVGATPVEVPTTVPVVIEAEKKRKRKIDPSEVIGPRGGRGKHCMMEEWEHFTRLQDDGYIGNTNFFPAICKHCQRAYDEAPADKKPTLVPERMVGRREKLRKHLSLCPNFKGELPSIERRVMVRNSAQLAFLPGSQSTAAGAVGGVAPGTTASPAAATIVTATGVKQTDGNSRLALDEWQYFTRLDRKKDSAYYFARCNFCQTAFENAPEALKSSMEPVVVIGRKANMQTHLSKCPHVPKDMITTSSNSNKVSPLSMDASMGFSFARDDSAFPATKRMRIGTRDDSAPALDSTGLYSSLLEFTIQHRLPFEWTESTSTKKLFRVMPTPEMEALLPTADELRTQVLTETYEHILNSELLLLKEPLPAYGFSSTGETMEENQTSSNSWPLMMHITLAGSVKDDGTVPELESMLTNGKAQVPLAHIIKKHVETSLESGDATAVDEMSAITHFHGLEVARWTNAQIRHCVQVEKVVPAFVVMPYSSVFQRAVGILRARWPRITFIWDFRGLLLFCVEQLFAVDEVRSVLAALVELWNIEAVRAASLVANPFKDWQQCALFMQSLVDDGTVFTNNMELKDLVDANLARGLLERVTLLFRTFSAAYESSLESHLGLADTIRFIGVLLHAADGFAPIQRALEVVWSEMEQPLFILAQVLHPHTRLGDMTSTDLTKLSKLSDLGVTYFADLFGRKASSLRGEMTAYLHTSQTVFSPPFVSEFPVLDDYFRYLSDDYASLSMLMRFVHSLSSVRLAKREPKAATDKQVRQNEMYTADEQRKIAYVIERCHIEQIKSYDDTDDNKRLSVVDDNDDMLTRTAETVLLVWNRALQANVAAMGADLEFLHKKHASTGDFISGEAVVTVSDSSAILDQVGALPQLEHDDEVAYPSGGLRGDRAKRVALKELFKANEATI</sequence>
<dbReference type="PANTHER" id="PTHR34396">
    <property type="entry name" value="OS03G0264950 PROTEIN-RELATED"/>
    <property type="match status" value="1"/>
</dbReference>
<dbReference type="EMBL" id="GL376604">
    <property type="status" value="NOT_ANNOTATED_CDS"/>
    <property type="molecule type" value="Genomic_DNA"/>
</dbReference>
<evidence type="ECO:0008006" key="3">
    <source>
        <dbReference type="Google" id="ProtNLM"/>
    </source>
</evidence>
<reference evidence="2" key="2">
    <citation type="submission" date="2010-04" db="EMBL/GenBank/DDBJ databases">
        <authorList>
            <person name="Buell R."/>
            <person name="Hamilton J."/>
            <person name="Hostetler J."/>
        </authorList>
    </citation>
    <scope>NUCLEOTIDE SEQUENCE [LARGE SCALE GENOMIC DNA]</scope>
    <source>
        <strain evidence="2">DAOM:BR144</strain>
    </source>
</reference>
<accession>K3WMZ6</accession>
<organism evidence="1 2">
    <name type="scientific">Globisporangium ultimum (strain ATCC 200006 / CBS 805.95 / DAOM BR144)</name>
    <name type="common">Pythium ultimum</name>
    <dbReference type="NCBI Taxonomy" id="431595"/>
    <lineage>
        <taxon>Eukaryota</taxon>
        <taxon>Sar</taxon>
        <taxon>Stramenopiles</taxon>
        <taxon>Oomycota</taxon>
        <taxon>Peronosporomycetes</taxon>
        <taxon>Pythiales</taxon>
        <taxon>Pythiaceae</taxon>
        <taxon>Globisporangium</taxon>
    </lineage>
</organism>
<dbReference type="OMA" id="LEVVWEQ"/>
<dbReference type="GO" id="GO:0006357">
    <property type="term" value="P:regulation of transcription by RNA polymerase II"/>
    <property type="evidence" value="ECO:0007669"/>
    <property type="project" value="TreeGrafter"/>
</dbReference>
<keyword evidence="2" id="KW-1185">Reference proteome</keyword>
<dbReference type="Proteomes" id="UP000019132">
    <property type="component" value="Unassembled WGS sequence"/>
</dbReference>
<dbReference type="EnsemblProtists" id="PYU1_T006338">
    <property type="protein sequence ID" value="PYU1_T006338"/>
    <property type="gene ID" value="PYU1_G006326"/>
</dbReference>
<dbReference type="GO" id="GO:1990837">
    <property type="term" value="F:sequence-specific double-stranded DNA binding"/>
    <property type="evidence" value="ECO:0007669"/>
    <property type="project" value="TreeGrafter"/>
</dbReference>